<evidence type="ECO:0000313" key="3">
    <source>
        <dbReference type="Proteomes" id="UP001338125"/>
    </source>
</evidence>
<reference evidence="2 3" key="1">
    <citation type="submission" date="2024-01" db="EMBL/GenBank/DDBJ databases">
        <title>Complete genome of Cladobotryum mycophilum ATHUM6906.</title>
        <authorList>
            <person name="Christinaki A.C."/>
            <person name="Myridakis A.I."/>
            <person name="Kouvelis V.N."/>
        </authorList>
    </citation>
    <scope>NUCLEOTIDE SEQUENCE [LARGE SCALE GENOMIC DNA]</scope>
    <source>
        <strain evidence="2 3">ATHUM6906</strain>
    </source>
</reference>
<keyword evidence="3" id="KW-1185">Reference proteome</keyword>
<dbReference type="Proteomes" id="UP001338125">
    <property type="component" value="Unassembled WGS sequence"/>
</dbReference>
<sequence length="256" mass="28832">MSWEKIKRPSRTTSGPSKNRARQSGGQSNKLVVHVLPDFEEPATSIPKPDMMKLKKELERRKRNHVSVWNLVAALGDCLNGTKNTHLREPDEFVKALESTRRSVHDDFEKLEKLQHALQRYDMAGCSTWHSWVPQTICQVAGISTTDPQVVFVKGQKGLRGDNNWEWLSRADFTVYCLLDQLLQKMGAIQDCSDTSSMSHASNIQNISDIATLLAPALYAISGRGNEPQVLPLLDSSIKQWKSTEDWVMIEGDEGE</sequence>
<protein>
    <submittedName>
        <fullName evidence="2">Uncharacterized protein</fullName>
    </submittedName>
</protein>
<evidence type="ECO:0000313" key="2">
    <source>
        <dbReference type="EMBL" id="KAK5989248.1"/>
    </source>
</evidence>
<dbReference type="EMBL" id="JAVFKD010000015">
    <property type="protein sequence ID" value="KAK5989248.1"/>
    <property type="molecule type" value="Genomic_DNA"/>
</dbReference>
<gene>
    <name evidence="2" type="ORF">PT974_10754</name>
</gene>
<feature type="region of interest" description="Disordered" evidence="1">
    <location>
        <begin position="1"/>
        <end position="30"/>
    </location>
</feature>
<organism evidence="2 3">
    <name type="scientific">Cladobotryum mycophilum</name>
    <dbReference type="NCBI Taxonomy" id="491253"/>
    <lineage>
        <taxon>Eukaryota</taxon>
        <taxon>Fungi</taxon>
        <taxon>Dikarya</taxon>
        <taxon>Ascomycota</taxon>
        <taxon>Pezizomycotina</taxon>
        <taxon>Sordariomycetes</taxon>
        <taxon>Hypocreomycetidae</taxon>
        <taxon>Hypocreales</taxon>
        <taxon>Hypocreaceae</taxon>
        <taxon>Cladobotryum</taxon>
    </lineage>
</organism>
<accession>A0ABR0SAY0</accession>
<feature type="compositionally biased region" description="Polar residues" evidence="1">
    <location>
        <begin position="11"/>
        <end position="30"/>
    </location>
</feature>
<proteinExistence type="predicted"/>
<evidence type="ECO:0000256" key="1">
    <source>
        <dbReference type="SAM" id="MobiDB-lite"/>
    </source>
</evidence>
<comment type="caution">
    <text evidence="2">The sequence shown here is derived from an EMBL/GenBank/DDBJ whole genome shotgun (WGS) entry which is preliminary data.</text>
</comment>
<name>A0ABR0SAY0_9HYPO</name>